<protein>
    <submittedName>
        <fullName evidence="1">MATE family efflux transporter</fullName>
    </submittedName>
</protein>
<dbReference type="EMBL" id="CP068393">
    <property type="protein sequence ID" value="QUC66038.1"/>
    <property type="molecule type" value="Genomic_DNA"/>
</dbReference>
<evidence type="ECO:0000313" key="1">
    <source>
        <dbReference type="EMBL" id="QUC66038.1"/>
    </source>
</evidence>
<accession>A0AC61NJK7</accession>
<reference evidence="1" key="1">
    <citation type="submission" date="2021-01" db="EMBL/GenBank/DDBJ databases">
        <title>Complete genome sequence of Clostridiales bacterium R-7.</title>
        <authorList>
            <person name="Mahoney-Kurpe S.C."/>
            <person name="Palevich N."/>
            <person name="Koike S."/>
            <person name="Moon C.D."/>
            <person name="Attwood G.T."/>
        </authorList>
    </citation>
    <scope>NUCLEOTIDE SEQUENCE</scope>
    <source>
        <strain evidence="1">R-7</strain>
    </source>
</reference>
<name>A0AC61NJK7_9FIRM</name>
<organism evidence="1 2">
    <name type="scientific">Aristaeella hokkaidonensis</name>
    <dbReference type="NCBI Taxonomy" id="3046382"/>
    <lineage>
        <taxon>Bacteria</taxon>
        <taxon>Bacillati</taxon>
        <taxon>Bacillota</taxon>
        <taxon>Clostridia</taxon>
        <taxon>Eubacteriales</taxon>
        <taxon>Aristaeellaceae</taxon>
        <taxon>Aristaeella</taxon>
    </lineage>
</organism>
<sequence>MNGKQDTRSNLLNGNVFRTMLSLSVPAILGMVVIGLYNFMDAVFVGRMVGPEAMTAVKVSYPFTLLNSGVATLIGTGSASVLSRAVGRKDQGTVNQIMGNLIALIVLLSVIITAVGEIFTTGLLSLSGAKGEILTQAEKYLKVVYIGSLFVNFAQSANMVMRGEGKLKIAMGIMAAGALLNIALDPLLISLIGKENGILGAAWATVIAQVLQAVFTLWYFRKKSDNVRIHKIKIHGNLVGPVLGVGVSAMLMQVMTMVQQTIMYNTVERWGGGSWQTILGACLSLQSFAFIPLWGISQGFQPAIGTNYGAKQYDRVRSFTKVFMIAATVLALVFYLPIMLAPQGMLSMFITDAEICAQGAPMLRVLFSTYICYGVLILAITFFQAIGKASAASAMALLRQVLLFLPLVVLLPTVFAVPVQGVFYAQMFTDLVVLLIGIILLIKAFRTIRKEERLLA</sequence>
<keyword evidence="2" id="KW-1185">Reference proteome</keyword>
<proteinExistence type="predicted"/>
<gene>
    <name evidence="1" type="ORF">JYE49_09160</name>
</gene>
<evidence type="ECO:0000313" key="2">
    <source>
        <dbReference type="Proteomes" id="UP000682782"/>
    </source>
</evidence>
<dbReference type="Proteomes" id="UP000682782">
    <property type="component" value="Chromosome"/>
</dbReference>